<comment type="caution">
    <text evidence="2">The sequence shown here is derived from an EMBL/GenBank/DDBJ whole genome shotgun (WGS) entry which is preliminary data.</text>
</comment>
<gene>
    <name evidence="2" type="ORF">PUN28_003098</name>
</gene>
<evidence type="ECO:0000256" key="1">
    <source>
        <dbReference type="SAM" id="MobiDB-lite"/>
    </source>
</evidence>
<proteinExistence type="predicted"/>
<evidence type="ECO:0000313" key="3">
    <source>
        <dbReference type="Proteomes" id="UP001430953"/>
    </source>
</evidence>
<accession>A0AAW2GK01</accession>
<dbReference type="Proteomes" id="UP001430953">
    <property type="component" value="Unassembled WGS sequence"/>
</dbReference>
<protein>
    <submittedName>
        <fullName evidence="2">Uncharacterized protein</fullName>
    </submittedName>
</protein>
<feature type="region of interest" description="Disordered" evidence="1">
    <location>
        <begin position="148"/>
        <end position="200"/>
    </location>
</feature>
<feature type="compositionally biased region" description="Basic and acidic residues" evidence="1">
    <location>
        <begin position="154"/>
        <end position="192"/>
    </location>
</feature>
<dbReference type="EMBL" id="JADYXP020000003">
    <property type="protein sequence ID" value="KAL0127577.1"/>
    <property type="molecule type" value="Genomic_DNA"/>
</dbReference>
<feature type="region of interest" description="Disordered" evidence="1">
    <location>
        <begin position="79"/>
        <end position="114"/>
    </location>
</feature>
<reference evidence="2 3" key="1">
    <citation type="submission" date="2023-03" db="EMBL/GenBank/DDBJ databases">
        <title>High recombination rates correlate with genetic variation in Cardiocondyla obscurior ants.</title>
        <authorList>
            <person name="Errbii M."/>
        </authorList>
    </citation>
    <scope>NUCLEOTIDE SEQUENCE [LARGE SCALE GENOMIC DNA]</scope>
    <source>
        <strain evidence="2">Alpha-2009</strain>
        <tissue evidence="2">Whole body</tissue>
    </source>
</reference>
<name>A0AAW2GK01_9HYME</name>
<organism evidence="2 3">
    <name type="scientific">Cardiocondyla obscurior</name>
    <dbReference type="NCBI Taxonomy" id="286306"/>
    <lineage>
        <taxon>Eukaryota</taxon>
        <taxon>Metazoa</taxon>
        <taxon>Ecdysozoa</taxon>
        <taxon>Arthropoda</taxon>
        <taxon>Hexapoda</taxon>
        <taxon>Insecta</taxon>
        <taxon>Pterygota</taxon>
        <taxon>Neoptera</taxon>
        <taxon>Endopterygota</taxon>
        <taxon>Hymenoptera</taxon>
        <taxon>Apocrita</taxon>
        <taxon>Aculeata</taxon>
        <taxon>Formicoidea</taxon>
        <taxon>Formicidae</taxon>
        <taxon>Myrmicinae</taxon>
        <taxon>Cardiocondyla</taxon>
    </lineage>
</organism>
<dbReference type="AlphaFoldDB" id="A0AAW2GK01"/>
<sequence>MARLFRADRHTDFLAAVEMGRKRPEEVPIGNEAGYRFLQLDEKKRRLPLARENSLTDRKERREARIGVTIHLALFPYHTGPSGGFPRAKPGRGKTPEQRPATFDGRRRTGEEQQTASGWELIYLIDAGVLDTANRGDQADADQCACRIARNSRRGAEKQKKREQKGDGKKDGEEERRRYGKRVREKEKEETGHSTNSSVV</sequence>
<evidence type="ECO:0000313" key="2">
    <source>
        <dbReference type="EMBL" id="KAL0127577.1"/>
    </source>
</evidence>
<keyword evidence="3" id="KW-1185">Reference proteome</keyword>